<dbReference type="EMBL" id="JBHTHU010000021">
    <property type="protein sequence ID" value="MFD0751602.1"/>
    <property type="molecule type" value="Genomic_DNA"/>
</dbReference>
<accession>A0ABW2Z1J4</accession>
<feature type="transmembrane region" description="Helical" evidence="5">
    <location>
        <begin position="99"/>
        <end position="119"/>
    </location>
</feature>
<organism evidence="7 8">
    <name type="scientific">Mucilaginibacter calamicampi</name>
    <dbReference type="NCBI Taxonomy" id="1302352"/>
    <lineage>
        <taxon>Bacteria</taxon>
        <taxon>Pseudomonadati</taxon>
        <taxon>Bacteroidota</taxon>
        <taxon>Sphingobacteriia</taxon>
        <taxon>Sphingobacteriales</taxon>
        <taxon>Sphingobacteriaceae</taxon>
        <taxon>Mucilaginibacter</taxon>
    </lineage>
</organism>
<dbReference type="InterPro" id="IPR006694">
    <property type="entry name" value="Fatty_acid_hydroxylase"/>
</dbReference>
<evidence type="ECO:0000256" key="3">
    <source>
        <dbReference type="ARBA" id="ARBA00022989"/>
    </source>
</evidence>
<feature type="domain" description="Fatty acid hydroxylase" evidence="6">
    <location>
        <begin position="107"/>
        <end position="241"/>
    </location>
</feature>
<gene>
    <name evidence="7" type="ORF">ACFQZS_15725</name>
</gene>
<name>A0ABW2Z1J4_9SPHI</name>
<evidence type="ECO:0000256" key="4">
    <source>
        <dbReference type="ARBA" id="ARBA00023136"/>
    </source>
</evidence>
<keyword evidence="4 5" id="KW-0472">Membrane</keyword>
<keyword evidence="2 5" id="KW-0812">Transmembrane</keyword>
<dbReference type="EC" id="1.-.-.-" evidence="7"/>
<dbReference type="Proteomes" id="UP001596958">
    <property type="component" value="Unassembled WGS sequence"/>
</dbReference>
<dbReference type="InterPro" id="IPR050307">
    <property type="entry name" value="Sterol_Desaturase_Related"/>
</dbReference>
<dbReference type="Pfam" id="PF04116">
    <property type="entry name" value="FA_hydroxylase"/>
    <property type="match status" value="1"/>
</dbReference>
<keyword evidence="7" id="KW-0560">Oxidoreductase</keyword>
<reference evidence="8" key="1">
    <citation type="journal article" date="2019" name="Int. J. Syst. Evol. Microbiol.">
        <title>The Global Catalogue of Microorganisms (GCM) 10K type strain sequencing project: providing services to taxonomists for standard genome sequencing and annotation.</title>
        <authorList>
            <consortium name="The Broad Institute Genomics Platform"/>
            <consortium name="The Broad Institute Genome Sequencing Center for Infectious Disease"/>
            <person name="Wu L."/>
            <person name="Ma J."/>
        </authorList>
    </citation>
    <scope>NUCLEOTIDE SEQUENCE [LARGE SCALE GENOMIC DNA]</scope>
    <source>
        <strain evidence="8">CCUG 63418</strain>
    </source>
</reference>
<evidence type="ECO:0000256" key="2">
    <source>
        <dbReference type="ARBA" id="ARBA00022692"/>
    </source>
</evidence>
<evidence type="ECO:0000313" key="8">
    <source>
        <dbReference type="Proteomes" id="UP001596958"/>
    </source>
</evidence>
<proteinExistence type="predicted"/>
<evidence type="ECO:0000256" key="5">
    <source>
        <dbReference type="SAM" id="Phobius"/>
    </source>
</evidence>
<keyword evidence="8" id="KW-1185">Reference proteome</keyword>
<keyword evidence="3 5" id="KW-1133">Transmembrane helix</keyword>
<sequence length="289" mass="34194">MELFNSIYKWWLALAPPILLTLHFMLIAGGLFMVFYVWKKAQYLYLKIQQRFPSRKDISREIKYSISTSIIFSVVIVLVMWASAEDLTLIYRPIDKYGYGYFVFSVFLMILIHDAYFYWTHRLLHWKPLFKRVHVVHHMSLNPTPFSAYAFHPVEALVEVGIVPVIVFIVPYHYMALTIFSGYALVMNIMGHMGYEFFPKSFAKNKAANWHNSATHHNMHHKHVKYNFGLYFNLWDRWMKTNHPKYEEVFEQVVNQREAVKNNPNVNGTDTEKPPVQVSAEVKMMNEQV</sequence>
<feature type="transmembrane region" description="Helical" evidence="5">
    <location>
        <begin position="12"/>
        <end position="38"/>
    </location>
</feature>
<protein>
    <submittedName>
        <fullName evidence="7">Sterol desaturase family protein</fullName>
        <ecNumber evidence="7">1.-.-.-</ecNumber>
    </submittedName>
</protein>
<feature type="transmembrane region" description="Helical" evidence="5">
    <location>
        <begin position="64"/>
        <end position="84"/>
    </location>
</feature>
<evidence type="ECO:0000313" key="7">
    <source>
        <dbReference type="EMBL" id="MFD0751602.1"/>
    </source>
</evidence>
<comment type="subcellular location">
    <subcellularLocation>
        <location evidence="1">Membrane</location>
    </subcellularLocation>
</comment>
<evidence type="ECO:0000256" key="1">
    <source>
        <dbReference type="ARBA" id="ARBA00004370"/>
    </source>
</evidence>
<dbReference type="RefSeq" id="WP_377101888.1">
    <property type="nucleotide sequence ID" value="NZ_JBHTHU010000021.1"/>
</dbReference>
<comment type="caution">
    <text evidence="7">The sequence shown here is derived from an EMBL/GenBank/DDBJ whole genome shotgun (WGS) entry which is preliminary data.</text>
</comment>
<dbReference type="GO" id="GO:0016491">
    <property type="term" value="F:oxidoreductase activity"/>
    <property type="evidence" value="ECO:0007669"/>
    <property type="project" value="UniProtKB-KW"/>
</dbReference>
<dbReference type="PANTHER" id="PTHR11863">
    <property type="entry name" value="STEROL DESATURASE"/>
    <property type="match status" value="1"/>
</dbReference>
<evidence type="ECO:0000259" key="6">
    <source>
        <dbReference type="Pfam" id="PF04116"/>
    </source>
</evidence>